<comment type="caution">
    <text evidence="3">The sequence shown here is derived from an EMBL/GenBank/DDBJ whole genome shotgun (WGS) entry which is preliminary data.</text>
</comment>
<feature type="region of interest" description="Disordered" evidence="1">
    <location>
        <begin position="58"/>
        <end position="94"/>
    </location>
</feature>
<dbReference type="OrthoDB" id="9944172at2759"/>
<feature type="chain" id="PRO_5035932764" evidence="2">
    <location>
        <begin position="23"/>
        <end position="211"/>
    </location>
</feature>
<evidence type="ECO:0000256" key="2">
    <source>
        <dbReference type="SAM" id="SignalP"/>
    </source>
</evidence>
<keyword evidence="4" id="KW-1185">Reference proteome</keyword>
<reference evidence="3" key="1">
    <citation type="thesis" date="2021" institute="BYU ScholarsArchive" country="Provo, UT, USA">
        <title>Applications of and Algorithms for Genome Assembly and Genomic Analyses with an Emphasis on Marine Teleosts.</title>
        <authorList>
            <person name="Pickett B.D."/>
        </authorList>
    </citation>
    <scope>NUCLEOTIDE SEQUENCE</scope>
    <source>
        <strain evidence="3">HI-2016</strain>
    </source>
</reference>
<gene>
    <name evidence="3" type="ORF">JZ751_016731</name>
</gene>
<feature type="signal peptide" evidence="2">
    <location>
        <begin position="1"/>
        <end position="22"/>
    </location>
</feature>
<keyword evidence="2" id="KW-0732">Signal</keyword>
<accession>A0A8T2NPS0</accession>
<organism evidence="3 4">
    <name type="scientific">Albula glossodonta</name>
    <name type="common">roundjaw bonefish</name>
    <dbReference type="NCBI Taxonomy" id="121402"/>
    <lineage>
        <taxon>Eukaryota</taxon>
        <taxon>Metazoa</taxon>
        <taxon>Chordata</taxon>
        <taxon>Craniata</taxon>
        <taxon>Vertebrata</taxon>
        <taxon>Euteleostomi</taxon>
        <taxon>Actinopterygii</taxon>
        <taxon>Neopterygii</taxon>
        <taxon>Teleostei</taxon>
        <taxon>Albuliformes</taxon>
        <taxon>Albulidae</taxon>
        <taxon>Albula</taxon>
    </lineage>
</organism>
<sequence length="211" mass="22289">MSGHAACLFLLLLPFMKNCHHGIVHARGSAGQSTTTALEPKATKMTTMMSVTTVTVTTEEEPRAGTTPVATGNTILSPPKATIPNPIPTTSPMSTKQALTLSPVSYNLSPTPSKLNPTMSPTSSKLTITIPPTSSNVALKMLPTSSNAALKIAPTSSNVALKISPTSSNVALKMWLGFQSAAQGEEIAMAPIEVYRIQDNDRYIPVEQNDK</sequence>
<dbReference type="Proteomes" id="UP000824540">
    <property type="component" value="Unassembled WGS sequence"/>
</dbReference>
<protein>
    <submittedName>
        <fullName evidence="3">Uncharacterized protein</fullName>
    </submittedName>
</protein>
<evidence type="ECO:0000313" key="3">
    <source>
        <dbReference type="EMBL" id="KAG9342229.1"/>
    </source>
</evidence>
<name>A0A8T2NPS0_9TELE</name>
<dbReference type="AlphaFoldDB" id="A0A8T2NPS0"/>
<proteinExistence type="predicted"/>
<dbReference type="EMBL" id="JAFBMS010000029">
    <property type="protein sequence ID" value="KAG9342229.1"/>
    <property type="molecule type" value="Genomic_DNA"/>
</dbReference>
<evidence type="ECO:0000313" key="4">
    <source>
        <dbReference type="Proteomes" id="UP000824540"/>
    </source>
</evidence>
<evidence type="ECO:0000256" key="1">
    <source>
        <dbReference type="SAM" id="MobiDB-lite"/>
    </source>
</evidence>